<dbReference type="RefSeq" id="WP_002977355.1">
    <property type="nucleotide sequence ID" value="NZ_CP068486.1"/>
</dbReference>
<evidence type="ECO:0000313" key="2">
    <source>
        <dbReference type="Proteomes" id="UP000279227"/>
    </source>
</evidence>
<proteinExistence type="predicted"/>
<dbReference type="Proteomes" id="UP000279227">
    <property type="component" value="Chromosome"/>
</dbReference>
<dbReference type="STRING" id="525257.HMPREF0204_12297"/>
<evidence type="ECO:0000313" key="1">
    <source>
        <dbReference type="EMBL" id="VEE07450.1"/>
    </source>
</evidence>
<name>A0A3S4M6D0_CHRGE</name>
<dbReference type="OrthoDB" id="1259501at2"/>
<organism evidence="1 2">
    <name type="scientific">Chryseobacterium gleum</name>
    <name type="common">Flavobacterium gleum</name>
    <dbReference type="NCBI Taxonomy" id="250"/>
    <lineage>
        <taxon>Bacteria</taxon>
        <taxon>Pseudomonadati</taxon>
        <taxon>Bacteroidota</taxon>
        <taxon>Flavobacteriia</taxon>
        <taxon>Flavobacteriales</taxon>
        <taxon>Weeksellaceae</taxon>
        <taxon>Chryseobacterium group</taxon>
        <taxon>Chryseobacterium</taxon>
    </lineage>
</organism>
<dbReference type="EMBL" id="LR134289">
    <property type="protein sequence ID" value="VEE07450.1"/>
    <property type="molecule type" value="Genomic_DNA"/>
</dbReference>
<dbReference type="GeneID" id="93020737"/>
<dbReference type="KEGG" id="cgle:NCTC11432_02155"/>
<gene>
    <name evidence="1" type="ORF">NCTC11432_02155</name>
</gene>
<sequence>MILEINESRKFIFISTKNNVTYQFTSRCTYMFNETYNGFTYVFEVYEESKESDDSFSLILLEMENETDLKVVDLYPDSSKYYLGKGISISLLLKCREIFGKRIISSSNLKKSDNYCEWNTPEAIDKVWNPLVKSGKAIYDQDEDLYVVI</sequence>
<dbReference type="AlphaFoldDB" id="A0A3S4M6D0"/>
<reference evidence="1 2" key="1">
    <citation type="submission" date="2018-12" db="EMBL/GenBank/DDBJ databases">
        <authorList>
            <consortium name="Pathogen Informatics"/>
        </authorList>
    </citation>
    <scope>NUCLEOTIDE SEQUENCE [LARGE SCALE GENOMIC DNA]</scope>
    <source>
        <strain evidence="1 2">NCTC11432</strain>
    </source>
</reference>
<accession>A0A3S4M6D0</accession>
<protein>
    <submittedName>
        <fullName evidence="1">Uncharacterized protein</fullName>
    </submittedName>
</protein>